<gene>
    <name evidence="1" type="ORF">LR394_17785</name>
</gene>
<sequence>MSEPEMTIDERSHDLYLRAQSMLEMSMPIEAAQIAAPLEKLPALPDSFLELLARAYFNSAQLNNAERVLRRLIEQSPSNGWAYRTLARTCARRKADIEAAQYHRIADGFGVE</sequence>
<dbReference type="Gene3D" id="1.25.40.10">
    <property type="entry name" value="Tetratricopeptide repeat domain"/>
    <property type="match status" value="1"/>
</dbReference>
<dbReference type="Pfam" id="PF13428">
    <property type="entry name" value="TPR_14"/>
    <property type="match status" value="1"/>
</dbReference>
<comment type="caution">
    <text evidence="1">The sequence shown here is derived from an EMBL/GenBank/DDBJ whole genome shotgun (WGS) entry which is preliminary data.</text>
</comment>
<proteinExistence type="predicted"/>
<dbReference type="SUPFAM" id="SSF48452">
    <property type="entry name" value="TPR-like"/>
    <property type="match status" value="1"/>
</dbReference>
<evidence type="ECO:0000313" key="1">
    <source>
        <dbReference type="EMBL" id="MCD5312760.1"/>
    </source>
</evidence>
<dbReference type="Proteomes" id="UP001138997">
    <property type="component" value="Unassembled WGS sequence"/>
</dbReference>
<reference evidence="1" key="1">
    <citation type="submission" date="2021-11" db="EMBL/GenBank/DDBJ databases">
        <title>Streptomyces corallinus and Kineosporia corallina sp. nov., two new coral-derived marine actinobacteria.</title>
        <authorList>
            <person name="Buangrab K."/>
            <person name="Sutthacheep M."/>
            <person name="Yeemin T."/>
            <person name="Harunari E."/>
            <person name="Igarashi Y."/>
            <person name="Sripreechasak P."/>
            <person name="Kanchanasin P."/>
            <person name="Tanasupawat S."/>
            <person name="Phongsopitanun W."/>
        </authorList>
    </citation>
    <scope>NUCLEOTIDE SEQUENCE</scope>
    <source>
        <strain evidence="1">JCM 31032</strain>
    </source>
</reference>
<evidence type="ECO:0008006" key="3">
    <source>
        <dbReference type="Google" id="ProtNLM"/>
    </source>
</evidence>
<evidence type="ECO:0000313" key="2">
    <source>
        <dbReference type="Proteomes" id="UP001138997"/>
    </source>
</evidence>
<organism evidence="1 2">
    <name type="scientific">Kineosporia babensis</name>
    <dbReference type="NCBI Taxonomy" id="499548"/>
    <lineage>
        <taxon>Bacteria</taxon>
        <taxon>Bacillati</taxon>
        <taxon>Actinomycetota</taxon>
        <taxon>Actinomycetes</taxon>
        <taxon>Kineosporiales</taxon>
        <taxon>Kineosporiaceae</taxon>
        <taxon>Kineosporia</taxon>
    </lineage>
</organism>
<name>A0A9X1SVE6_9ACTN</name>
<protein>
    <recommendedName>
        <fullName evidence="3">Tetratricopeptide repeat protein</fullName>
    </recommendedName>
</protein>
<dbReference type="EMBL" id="JAJOMB010000009">
    <property type="protein sequence ID" value="MCD5312760.1"/>
    <property type="molecule type" value="Genomic_DNA"/>
</dbReference>
<dbReference type="InterPro" id="IPR011990">
    <property type="entry name" value="TPR-like_helical_dom_sf"/>
</dbReference>
<dbReference type="RefSeq" id="WP_231443312.1">
    <property type="nucleotide sequence ID" value="NZ_JAJOMB010000009.1"/>
</dbReference>
<dbReference type="AlphaFoldDB" id="A0A9X1SVE6"/>
<accession>A0A9X1SVE6</accession>
<keyword evidence="2" id="KW-1185">Reference proteome</keyword>